<name>A0A8S5PNN1_9CAUD</name>
<reference evidence="1" key="1">
    <citation type="journal article" date="2021" name="Proc. Natl. Acad. Sci. U.S.A.">
        <title>A Catalog of Tens of Thousands of Viruses from Human Metagenomes Reveals Hidden Associations with Chronic Diseases.</title>
        <authorList>
            <person name="Tisza M.J."/>
            <person name="Buck C.B."/>
        </authorList>
    </citation>
    <scope>NUCLEOTIDE SEQUENCE</scope>
    <source>
        <strain evidence="1">CtOAf25</strain>
    </source>
</reference>
<accession>A0A8S5PNN1</accession>
<evidence type="ECO:0000313" key="1">
    <source>
        <dbReference type="EMBL" id="DAE08376.1"/>
    </source>
</evidence>
<protein>
    <submittedName>
        <fullName evidence="1">Uncharacterized protein</fullName>
    </submittedName>
</protein>
<sequence>MYVWHKPSYSIVLAVHMPFLLLRHLFLQHTTSVIISPL</sequence>
<dbReference type="EMBL" id="BK015468">
    <property type="protein sequence ID" value="DAE08376.1"/>
    <property type="molecule type" value="Genomic_DNA"/>
</dbReference>
<proteinExistence type="predicted"/>
<organism evidence="1">
    <name type="scientific">Podoviridae sp. ctOAf25</name>
    <dbReference type="NCBI Taxonomy" id="2825245"/>
    <lineage>
        <taxon>Viruses</taxon>
        <taxon>Duplodnaviria</taxon>
        <taxon>Heunggongvirae</taxon>
        <taxon>Uroviricota</taxon>
        <taxon>Caudoviricetes</taxon>
    </lineage>
</organism>